<reference evidence="2 3" key="2">
    <citation type="submission" date="2024-07" db="EMBL/GenBank/DDBJ databases">
        <authorList>
            <person name="Akdeniz Z."/>
        </authorList>
    </citation>
    <scope>NUCLEOTIDE SEQUENCE [LARGE SCALE GENOMIC DNA]</scope>
</reference>
<organism evidence="1">
    <name type="scientific">Hexamita inflata</name>
    <dbReference type="NCBI Taxonomy" id="28002"/>
    <lineage>
        <taxon>Eukaryota</taxon>
        <taxon>Metamonada</taxon>
        <taxon>Diplomonadida</taxon>
        <taxon>Hexamitidae</taxon>
        <taxon>Hexamitinae</taxon>
        <taxon>Hexamita</taxon>
    </lineage>
</organism>
<dbReference type="EMBL" id="CATOUU010001032">
    <property type="protein sequence ID" value="CAI9968173.1"/>
    <property type="molecule type" value="Genomic_DNA"/>
</dbReference>
<evidence type="ECO:0000313" key="1">
    <source>
        <dbReference type="EMBL" id="CAI9968173.1"/>
    </source>
</evidence>
<reference evidence="1" key="1">
    <citation type="submission" date="2023-06" db="EMBL/GenBank/DDBJ databases">
        <authorList>
            <person name="Kurt Z."/>
        </authorList>
    </citation>
    <scope>NUCLEOTIDE SEQUENCE</scope>
</reference>
<dbReference type="EMBL" id="CAXDID020000522">
    <property type="protein sequence ID" value="CAL6099633.1"/>
    <property type="molecule type" value="Genomic_DNA"/>
</dbReference>
<name>A0AA86VJ25_9EUKA</name>
<accession>A0AA86VJ25</accession>
<dbReference type="Proteomes" id="UP001642409">
    <property type="component" value="Unassembled WGS sequence"/>
</dbReference>
<evidence type="ECO:0000313" key="3">
    <source>
        <dbReference type="Proteomes" id="UP001642409"/>
    </source>
</evidence>
<sequence length="209" mass="24352">MFNNEITIKPLICIDVSQSASIIIKWCNIMSQLMEQFNLYNESFPFYRIGCQDEELQTLSINEYLRDFTEISQVVKTVIGELPINNQKSFGDIIEKAIEKTKQYMKNDQFVHTIVFIISDAQSCNPLNDLWQVCAAEKYPITIILLTEDSKSDMTRELKQRNNFYQIKSAHLSSKSQADICSILVKRHNTLFTSQQNKPFRQYSIEILE</sequence>
<dbReference type="AlphaFoldDB" id="A0AA86VJ25"/>
<keyword evidence="3" id="KW-1185">Reference proteome</keyword>
<gene>
    <name evidence="1" type="ORF">HINF_LOCUS55818</name>
    <name evidence="2" type="ORF">HINF_LOCUS70174</name>
</gene>
<proteinExistence type="predicted"/>
<comment type="caution">
    <text evidence="1">The sequence shown here is derived from an EMBL/GenBank/DDBJ whole genome shotgun (WGS) entry which is preliminary data.</text>
</comment>
<evidence type="ECO:0000313" key="2">
    <source>
        <dbReference type="EMBL" id="CAL6099633.1"/>
    </source>
</evidence>
<protein>
    <submittedName>
        <fullName evidence="1">Copine</fullName>
    </submittedName>
</protein>